<evidence type="ECO:0000313" key="2">
    <source>
        <dbReference type="EMBL" id="CAH0628943.1"/>
    </source>
</evidence>
<dbReference type="EMBL" id="LR824012">
    <property type="protein sequence ID" value="CAH0628943.1"/>
    <property type="molecule type" value="Genomic_DNA"/>
</dbReference>
<dbReference type="Proteomes" id="UP001154114">
    <property type="component" value="Chromosome 9"/>
</dbReference>
<keyword evidence="3" id="KW-1185">Reference proteome</keyword>
<feature type="region of interest" description="Disordered" evidence="1">
    <location>
        <begin position="459"/>
        <end position="494"/>
    </location>
</feature>
<evidence type="ECO:0000256" key="1">
    <source>
        <dbReference type="SAM" id="MobiDB-lite"/>
    </source>
</evidence>
<gene>
    <name evidence="2" type="ORF">CINC_LOCUS13149</name>
</gene>
<organism evidence="2 3">
    <name type="scientific">Chrysodeixis includens</name>
    <name type="common">Soybean looper</name>
    <name type="synonym">Pseudoplusia includens</name>
    <dbReference type="NCBI Taxonomy" id="689277"/>
    <lineage>
        <taxon>Eukaryota</taxon>
        <taxon>Metazoa</taxon>
        <taxon>Ecdysozoa</taxon>
        <taxon>Arthropoda</taxon>
        <taxon>Hexapoda</taxon>
        <taxon>Insecta</taxon>
        <taxon>Pterygota</taxon>
        <taxon>Neoptera</taxon>
        <taxon>Endopterygota</taxon>
        <taxon>Lepidoptera</taxon>
        <taxon>Glossata</taxon>
        <taxon>Ditrysia</taxon>
        <taxon>Noctuoidea</taxon>
        <taxon>Noctuidae</taxon>
        <taxon>Plusiinae</taxon>
        <taxon>Chrysodeixis</taxon>
    </lineage>
</organism>
<proteinExistence type="predicted"/>
<dbReference type="OrthoDB" id="7466836at2759"/>
<accession>A0A9P0G043</accession>
<sequence>MENLDIIHTANNDKGERVTSIYAETYLYDDSSDIHIEEKKLAEPEKKQYERKDDTPECVDEWVSPSDLLIGILDLKPPFTSKITRGAAHQGILEIGDDVLNRERTRFLNYMRDVISDNDAAWNHILEHEKAAVARKVKAIYQEILTNKSKILMKEINVFYEKSLQELEDHLRTEVSTVLLTAHANIISDLNAEIKEKLNKERISLENILQARYDDEIKKIKHYYKILLDNEIYRNSELVNHAVHERNDALKAFYNQIEAQNTTSTMYVMCTERKKCRIRKFILDNIQSTEIAEKQQKIKELDELIGSYKKRERSIFDINKEWEEKVKKILQMFLKFVSFSLKLLPEQTTFLLDLEKLVVLQLNEIQKAPVRAPSILIDMDDLNILKFPEAEPEKTVCKEPFVIEGNLIEPDNRFLYGSRETLPPDVDLPYLRLQRKFIYAKCGKMDEVREFLESERCKCRDAPAKPPTPSSSSEPSTVQVSESPSAAKTESSFEPMPVNDIPILRECPARNCQNWLKKVSFPYLNNYLDFSDEKYQRVQTILGKTPGKVIPPELIDAKAITTLDLPFAKTKELYHNVETQYSSQEDIVTDFTCPCMEDNGTDVPEYFPADVKKSPSKELQEILLRRKESLQRIINDNPNLLGIFTDDDFDFVYSIK</sequence>
<evidence type="ECO:0000313" key="3">
    <source>
        <dbReference type="Proteomes" id="UP001154114"/>
    </source>
</evidence>
<feature type="compositionally biased region" description="Low complexity" evidence="1">
    <location>
        <begin position="470"/>
        <end position="485"/>
    </location>
</feature>
<dbReference type="AlphaFoldDB" id="A0A9P0G043"/>
<protein>
    <submittedName>
        <fullName evidence="2">Uncharacterized protein</fullName>
    </submittedName>
</protein>
<reference evidence="2" key="1">
    <citation type="submission" date="2021-12" db="EMBL/GenBank/DDBJ databases">
        <authorList>
            <person name="King R."/>
        </authorList>
    </citation>
    <scope>NUCLEOTIDE SEQUENCE</scope>
</reference>
<name>A0A9P0G043_CHRIL</name>